<evidence type="ECO:0000313" key="10">
    <source>
        <dbReference type="Proteomes" id="UP001500166"/>
    </source>
</evidence>
<feature type="transmembrane region" description="Helical" evidence="7">
    <location>
        <begin position="167"/>
        <end position="187"/>
    </location>
</feature>
<dbReference type="InterPro" id="IPR036259">
    <property type="entry name" value="MFS_trans_sf"/>
</dbReference>
<proteinExistence type="predicted"/>
<dbReference type="PANTHER" id="PTHR43045">
    <property type="entry name" value="SHIKIMATE TRANSPORTER"/>
    <property type="match status" value="1"/>
</dbReference>
<evidence type="ECO:0000259" key="8">
    <source>
        <dbReference type="PROSITE" id="PS50850"/>
    </source>
</evidence>
<keyword evidence="2" id="KW-0813">Transport</keyword>
<keyword evidence="6 7" id="KW-0472">Membrane</keyword>
<keyword evidence="10" id="KW-1185">Reference proteome</keyword>
<evidence type="ECO:0000256" key="2">
    <source>
        <dbReference type="ARBA" id="ARBA00022448"/>
    </source>
</evidence>
<protein>
    <recommendedName>
        <fullName evidence="8">Major facilitator superfamily (MFS) profile domain-containing protein</fullName>
    </recommendedName>
</protein>
<dbReference type="Gene3D" id="1.20.1250.20">
    <property type="entry name" value="MFS general substrate transporter like domains"/>
    <property type="match status" value="1"/>
</dbReference>
<evidence type="ECO:0000256" key="5">
    <source>
        <dbReference type="ARBA" id="ARBA00022989"/>
    </source>
</evidence>
<evidence type="ECO:0000256" key="4">
    <source>
        <dbReference type="ARBA" id="ARBA00022692"/>
    </source>
</evidence>
<evidence type="ECO:0000256" key="3">
    <source>
        <dbReference type="ARBA" id="ARBA00022475"/>
    </source>
</evidence>
<feature type="transmembrane region" description="Helical" evidence="7">
    <location>
        <begin position="42"/>
        <end position="61"/>
    </location>
</feature>
<dbReference type="InterPro" id="IPR020846">
    <property type="entry name" value="MFS_dom"/>
</dbReference>
<feature type="transmembrane region" description="Helical" evidence="7">
    <location>
        <begin position="142"/>
        <end position="161"/>
    </location>
</feature>
<dbReference type="PANTHER" id="PTHR43045:SF1">
    <property type="entry name" value="SHIKIMATE TRANSPORTER"/>
    <property type="match status" value="1"/>
</dbReference>
<dbReference type="Pfam" id="PF07690">
    <property type="entry name" value="MFS_1"/>
    <property type="match status" value="1"/>
</dbReference>
<reference evidence="9 10" key="1">
    <citation type="journal article" date="2019" name="Int. J. Syst. Evol. Microbiol.">
        <title>The Global Catalogue of Microorganisms (GCM) 10K type strain sequencing project: providing services to taxonomists for standard genome sequencing and annotation.</title>
        <authorList>
            <consortium name="The Broad Institute Genomics Platform"/>
            <consortium name="The Broad Institute Genome Sequencing Center for Infectious Disease"/>
            <person name="Wu L."/>
            <person name="Ma J."/>
        </authorList>
    </citation>
    <scope>NUCLEOTIDE SEQUENCE [LARGE SCALE GENOMIC DNA]</scope>
    <source>
        <strain evidence="9 10">JCM 15914</strain>
    </source>
</reference>
<evidence type="ECO:0000313" key="9">
    <source>
        <dbReference type="EMBL" id="GAA2117033.1"/>
    </source>
</evidence>
<keyword evidence="5 7" id="KW-1133">Transmembrane helix</keyword>
<dbReference type="SUPFAM" id="SSF103473">
    <property type="entry name" value="MFS general substrate transporter"/>
    <property type="match status" value="1"/>
</dbReference>
<comment type="subcellular location">
    <subcellularLocation>
        <location evidence="1">Cell membrane</location>
        <topology evidence="1">Multi-pass membrane protein</topology>
    </subcellularLocation>
</comment>
<evidence type="ECO:0000256" key="1">
    <source>
        <dbReference type="ARBA" id="ARBA00004651"/>
    </source>
</evidence>
<evidence type="ECO:0000256" key="7">
    <source>
        <dbReference type="SAM" id="Phobius"/>
    </source>
</evidence>
<feature type="domain" description="Major facilitator superfamily (MFS) profile" evidence="8">
    <location>
        <begin position="1"/>
        <end position="192"/>
    </location>
</feature>
<dbReference type="EMBL" id="BAAAQA010000015">
    <property type="protein sequence ID" value="GAA2117033.1"/>
    <property type="molecule type" value="Genomic_DNA"/>
</dbReference>
<gene>
    <name evidence="9" type="ORF">GCM10009824_16250</name>
</gene>
<accession>A0ABN2XTY6</accession>
<organism evidence="9 10">
    <name type="scientific">Kocuria atrinae</name>
    <dbReference type="NCBI Taxonomy" id="592377"/>
    <lineage>
        <taxon>Bacteria</taxon>
        <taxon>Bacillati</taxon>
        <taxon>Actinomycetota</taxon>
        <taxon>Actinomycetes</taxon>
        <taxon>Micrococcales</taxon>
        <taxon>Micrococcaceae</taxon>
        <taxon>Kocuria</taxon>
    </lineage>
</organism>
<comment type="caution">
    <text evidence="9">The sequence shown here is derived from an EMBL/GenBank/DDBJ whole genome shotgun (WGS) entry which is preliminary data.</text>
</comment>
<dbReference type="InterPro" id="IPR011701">
    <property type="entry name" value="MFS"/>
</dbReference>
<sequence>MPWRAVVVGFFSITGHNALNYILAVFSLSFMTSPAVGMERGSALTAVIIGSVCGVVATPLGGLAADRFGARNVLAFGSLLGAAGAFPLFAALSSGSTVAATVAIAVGYGVVIACTSGSQGAYLAGLFPAAERFSGIALAREANGAIVAGFTPLIAAALITATGGQTWAAALFLAACCAISVVGVLLGKPGRYTS</sequence>
<dbReference type="Proteomes" id="UP001500166">
    <property type="component" value="Unassembled WGS sequence"/>
</dbReference>
<feature type="transmembrane region" description="Helical" evidence="7">
    <location>
        <begin position="98"/>
        <end position="130"/>
    </location>
</feature>
<dbReference type="PROSITE" id="PS50850">
    <property type="entry name" value="MFS"/>
    <property type="match status" value="1"/>
</dbReference>
<feature type="transmembrane region" description="Helical" evidence="7">
    <location>
        <begin position="73"/>
        <end position="92"/>
    </location>
</feature>
<dbReference type="RefSeq" id="WP_344224533.1">
    <property type="nucleotide sequence ID" value="NZ_BAAAQA010000015.1"/>
</dbReference>
<evidence type="ECO:0000256" key="6">
    <source>
        <dbReference type="ARBA" id="ARBA00023136"/>
    </source>
</evidence>
<name>A0ABN2XTY6_9MICC</name>
<keyword evidence="4 7" id="KW-0812">Transmembrane</keyword>
<keyword evidence="3" id="KW-1003">Cell membrane</keyword>